<dbReference type="Pfam" id="PF01088">
    <property type="entry name" value="Peptidase_C12"/>
    <property type="match status" value="1"/>
</dbReference>
<keyword evidence="6 7" id="KW-0788">Thiol protease</keyword>
<sequence length="189" mass="20978">MSGEAWTTIESDPGVFTELIERLGVKGVQVEELYSLDADSLQAFEPIYGLIFLFKWQAEPVARPMYPEYEERGIFFAKQVINNACATQAILSILLNRPELDIGEELSQFRDFTAGFPADLRGEAIGNSETIREVHNSFTAPHALLPENPETDSEGEAFHFVAYTHRDGSIWELDGLQPGPVCLGEAGQV</sequence>
<evidence type="ECO:0000256" key="2">
    <source>
        <dbReference type="ARBA" id="ARBA00009326"/>
    </source>
</evidence>
<organism evidence="10">
    <name type="scientific">Auxenochlorella protothecoides</name>
    <name type="common">Green microalga</name>
    <name type="synonym">Chlorella protothecoides</name>
    <dbReference type="NCBI Taxonomy" id="3075"/>
    <lineage>
        <taxon>Eukaryota</taxon>
        <taxon>Viridiplantae</taxon>
        <taxon>Chlorophyta</taxon>
        <taxon>core chlorophytes</taxon>
        <taxon>Trebouxiophyceae</taxon>
        <taxon>Chlorellales</taxon>
        <taxon>Chlorellaceae</taxon>
        <taxon>Auxenochlorella</taxon>
    </lineage>
</organism>
<comment type="catalytic activity">
    <reaction evidence="1 7 8">
        <text>Thiol-dependent hydrolysis of ester, thioester, amide, peptide and isopeptide bonds formed by the C-terminal Gly of ubiquitin (a 76-residue protein attached to proteins as an intracellular targeting signal).</text>
        <dbReference type="EC" id="3.4.19.12"/>
    </reaction>
</comment>
<gene>
    <name evidence="10" type="ORF">g.2497</name>
</gene>
<evidence type="ECO:0000313" key="10">
    <source>
        <dbReference type="EMBL" id="JAT78274.1"/>
    </source>
</evidence>
<dbReference type="CDD" id="cd09617">
    <property type="entry name" value="Peptidase_C12_UCH37_BAP1"/>
    <property type="match status" value="1"/>
</dbReference>
<evidence type="ECO:0000256" key="5">
    <source>
        <dbReference type="ARBA" id="ARBA00022801"/>
    </source>
</evidence>
<dbReference type="EC" id="3.4.19.12" evidence="8"/>
<dbReference type="GO" id="GO:0005737">
    <property type="term" value="C:cytoplasm"/>
    <property type="evidence" value="ECO:0007669"/>
    <property type="project" value="TreeGrafter"/>
</dbReference>
<feature type="site" description="Important for enzyme activity" evidence="7">
    <location>
        <position position="174"/>
    </location>
</feature>
<feature type="domain" description="UCH catalytic" evidence="9">
    <location>
        <begin position="5"/>
        <end position="189"/>
    </location>
</feature>
<proteinExistence type="inferred from homology"/>
<dbReference type="GO" id="GO:0006511">
    <property type="term" value="P:ubiquitin-dependent protein catabolic process"/>
    <property type="evidence" value="ECO:0007669"/>
    <property type="project" value="UniProtKB-UniRule"/>
</dbReference>
<feature type="site" description="Transition state stabilizer" evidence="7">
    <location>
        <position position="79"/>
    </location>
</feature>
<keyword evidence="5 7" id="KW-0378">Hydrolase</keyword>
<dbReference type="InterPro" id="IPR001578">
    <property type="entry name" value="Peptidase_C12_UCH"/>
</dbReference>
<dbReference type="InterPro" id="IPR036959">
    <property type="entry name" value="Peptidase_C12_UCH_sf"/>
</dbReference>
<dbReference type="GO" id="GO:0016579">
    <property type="term" value="P:protein deubiquitination"/>
    <property type="evidence" value="ECO:0007669"/>
    <property type="project" value="TreeGrafter"/>
</dbReference>
<protein>
    <recommendedName>
        <fullName evidence="8">Ubiquitin carboxyl-terminal hydrolase</fullName>
        <ecNumber evidence="8">3.4.19.12</ecNumber>
    </recommendedName>
</protein>
<keyword evidence="4 7" id="KW-0833">Ubl conjugation pathway</keyword>
<feature type="active site" description="Proton donor" evidence="7">
    <location>
        <position position="159"/>
    </location>
</feature>
<dbReference type="GO" id="GO:0004843">
    <property type="term" value="F:cysteine-type deubiquitinase activity"/>
    <property type="evidence" value="ECO:0007669"/>
    <property type="project" value="UniProtKB-UniRule"/>
</dbReference>
<evidence type="ECO:0000256" key="3">
    <source>
        <dbReference type="ARBA" id="ARBA00022670"/>
    </source>
</evidence>
<dbReference type="PRINTS" id="PR00707">
    <property type="entry name" value="UBCTHYDRLASE"/>
</dbReference>
<evidence type="ECO:0000256" key="8">
    <source>
        <dbReference type="RuleBase" id="RU361215"/>
    </source>
</evidence>
<dbReference type="Gene3D" id="3.40.532.10">
    <property type="entry name" value="Peptidase C12, ubiquitin carboxyl-terminal hydrolase"/>
    <property type="match status" value="1"/>
</dbReference>
<dbReference type="PANTHER" id="PTHR10589">
    <property type="entry name" value="UBIQUITIN CARBOXYL-TERMINAL HYDROLASE"/>
    <property type="match status" value="1"/>
</dbReference>
<dbReference type="EMBL" id="GDKF01000348">
    <property type="protein sequence ID" value="JAT78274.1"/>
    <property type="molecule type" value="Transcribed_RNA"/>
</dbReference>
<dbReference type="SUPFAM" id="SSF54001">
    <property type="entry name" value="Cysteine proteinases"/>
    <property type="match status" value="1"/>
</dbReference>
<evidence type="ECO:0000256" key="4">
    <source>
        <dbReference type="ARBA" id="ARBA00022786"/>
    </source>
</evidence>
<reference evidence="10" key="1">
    <citation type="submission" date="2015-08" db="EMBL/GenBank/DDBJ databases">
        <authorList>
            <person name="Babu N.S."/>
            <person name="Beckwith C.J."/>
            <person name="Beseler K.G."/>
            <person name="Brison A."/>
            <person name="Carone J.V."/>
            <person name="Caskin T.P."/>
            <person name="Diamond M."/>
            <person name="Durham M.E."/>
            <person name="Foxe J.M."/>
            <person name="Go M."/>
            <person name="Henderson B.A."/>
            <person name="Jones I.B."/>
            <person name="McGettigan J.A."/>
            <person name="Micheletti S.J."/>
            <person name="Nasrallah M.E."/>
            <person name="Ortiz D."/>
            <person name="Piller C.R."/>
            <person name="Privatt S.R."/>
            <person name="Schneider S.L."/>
            <person name="Sharp S."/>
            <person name="Smith T.C."/>
            <person name="Stanton J.D."/>
            <person name="Ullery H.E."/>
            <person name="Wilson R.J."/>
            <person name="Serrano M.G."/>
            <person name="Buck G."/>
            <person name="Lee V."/>
            <person name="Wang Y."/>
            <person name="Carvalho R."/>
            <person name="Voegtly L."/>
            <person name="Shi R."/>
            <person name="Duckworth R."/>
            <person name="Johnson A."/>
            <person name="Loviza R."/>
            <person name="Walstead R."/>
            <person name="Shah Z."/>
            <person name="Kiflezghi M."/>
            <person name="Wade K."/>
            <person name="Ball S.L."/>
            <person name="Bradley K.W."/>
            <person name="Asai D.J."/>
            <person name="Bowman C.A."/>
            <person name="Russell D.A."/>
            <person name="Pope W.H."/>
            <person name="Jacobs-Sera D."/>
            <person name="Hendrix R.W."/>
            <person name="Hatfull G.F."/>
        </authorList>
    </citation>
    <scope>NUCLEOTIDE SEQUENCE</scope>
</reference>
<accession>A0A1D2AGD0</accession>
<dbReference type="PROSITE" id="PS52048">
    <property type="entry name" value="UCH_DOMAIN"/>
    <property type="match status" value="1"/>
</dbReference>
<dbReference type="InterPro" id="IPR038765">
    <property type="entry name" value="Papain-like_cys_pep_sf"/>
</dbReference>
<evidence type="ECO:0000259" key="9">
    <source>
        <dbReference type="PROSITE" id="PS52048"/>
    </source>
</evidence>
<dbReference type="PANTHER" id="PTHR10589:SF16">
    <property type="entry name" value="UBIQUITIN CARBOXYL-TERMINAL HYDROLASE ISOZYME L5"/>
    <property type="match status" value="1"/>
</dbReference>
<dbReference type="AlphaFoldDB" id="A0A1D2AGD0"/>
<evidence type="ECO:0000256" key="1">
    <source>
        <dbReference type="ARBA" id="ARBA00000707"/>
    </source>
</evidence>
<feature type="active site" description="Nucleophile" evidence="7">
    <location>
        <position position="85"/>
    </location>
</feature>
<name>A0A1D2AGD0_AUXPR</name>
<comment type="similarity">
    <text evidence="2 7 8">Belongs to the peptidase C12 family.</text>
</comment>
<keyword evidence="3 7" id="KW-0645">Protease</keyword>
<evidence type="ECO:0000256" key="6">
    <source>
        <dbReference type="ARBA" id="ARBA00022807"/>
    </source>
</evidence>
<evidence type="ECO:0000256" key="7">
    <source>
        <dbReference type="PROSITE-ProRule" id="PRU01393"/>
    </source>
</evidence>